<sequence>QYEERVSSGMYQMQEALQDSMLGLKEAMRAVLGKHAKIEDVEDYENAYLGENRLSSVNQAEADAFGRLKFKPLIDEVAKLVPDESRMYELTDYMMAKHGLERNEVMAQRKAHKDVQKEFGAELRKAQRIASKDP</sequence>
<protein>
    <submittedName>
        <fullName evidence="1">SNF2 family protein</fullName>
    </submittedName>
</protein>
<proteinExistence type="predicted"/>
<feature type="non-terminal residue" evidence="1">
    <location>
        <position position="1"/>
    </location>
</feature>
<comment type="caution">
    <text evidence="1">The sequence shown here is derived from an EMBL/GenBank/DDBJ whole genome shotgun (WGS) entry which is preliminary data.</text>
</comment>
<evidence type="ECO:0000313" key="1">
    <source>
        <dbReference type="EMBL" id="EJW90799.1"/>
    </source>
</evidence>
<organism evidence="1">
    <name type="scientific">gut metagenome</name>
    <dbReference type="NCBI Taxonomy" id="749906"/>
    <lineage>
        <taxon>unclassified sequences</taxon>
        <taxon>metagenomes</taxon>
        <taxon>organismal metagenomes</taxon>
    </lineage>
</organism>
<dbReference type="AlphaFoldDB" id="J9FTU7"/>
<feature type="non-terminal residue" evidence="1">
    <location>
        <position position="134"/>
    </location>
</feature>
<reference evidence="1" key="1">
    <citation type="journal article" date="2012" name="PLoS ONE">
        <title>Gene sets for utilization of primary and secondary nutrition supplies in the distal gut of endangered iberian lynx.</title>
        <authorList>
            <person name="Alcaide M."/>
            <person name="Messina E."/>
            <person name="Richter M."/>
            <person name="Bargiela R."/>
            <person name="Peplies J."/>
            <person name="Huws S.A."/>
            <person name="Newbold C.J."/>
            <person name="Golyshin P.N."/>
            <person name="Simon M.A."/>
            <person name="Lopez G."/>
            <person name="Yakimov M.M."/>
            <person name="Ferrer M."/>
        </authorList>
    </citation>
    <scope>NUCLEOTIDE SEQUENCE</scope>
</reference>
<dbReference type="EMBL" id="AMCI01008600">
    <property type="protein sequence ID" value="EJW90799.1"/>
    <property type="molecule type" value="Genomic_DNA"/>
</dbReference>
<gene>
    <name evidence="1" type="ORF">EVA_21094</name>
</gene>
<accession>J9FTU7</accession>
<name>J9FTU7_9ZZZZ</name>